<dbReference type="PANTHER" id="PTHR33065">
    <property type="entry name" value="OS07G0486400 PROTEIN"/>
    <property type="match status" value="1"/>
</dbReference>
<evidence type="ECO:0000259" key="2">
    <source>
        <dbReference type="Pfam" id="PF20241"/>
    </source>
</evidence>
<keyword evidence="1" id="KW-0175">Coiled coil</keyword>
<organism evidence="3 4">
    <name type="scientific">Paspalum notatum var. saurae</name>
    <dbReference type="NCBI Taxonomy" id="547442"/>
    <lineage>
        <taxon>Eukaryota</taxon>
        <taxon>Viridiplantae</taxon>
        <taxon>Streptophyta</taxon>
        <taxon>Embryophyta</taxon>
        <taxon>Tracheophyta</taxon>
        <taxon>Spermatophyta</taxon>
        <taxon>Magnoliopsida</taxon>
        <taxon>Liliopsida</taxon>
        <taxon>Poales</taxon>
        <taxon>Poaceae</taxon>
        <taxon>PACMAD clade</taxon>
        <taxon>Panicoideae</taxon>
        <taxon>Andropogonodae</taxon>
        <taxon>Paspaleae</taxon>
        <taxon>Paspalinae</taxon>
        <taxon>Paspalum</taxon>
    </lineage>
</organism>
<dbReference type="EMBL" id="CP144746">
    <property type="protein sequence ID" value="WVZ59426.1"/>
    <property type="molecule type" value="Genomic_DNA"/>
</dbReference>
<feature type="coiled-coil region" evidence="1">
    <location>
        <begin position="52"/>
        <end position="81"/>
    </location>
</feature>
<keyword evidence="4" id="KW-1185">Reference proteome</keyword>
<dbReference type="EMBL" id="CP144746">
    <property type="protein sequence ID" value="WVZ59427.1"/>
    <property type="molecule type" value="Genomic_DNA"/>
</dbReference>
<evidence type="ECO:0000313" key="3">
    <source>
        <dbReference type="EMBL" id="WVZ59426.1"/>
    </source>
</evidence>
<feature type="domain" description="DUF6598" evidence="2">
    <location>
        <begin position="149"/>
        <end position="385"/>
    </location>
</feature>
<dbReference type="Pfam" id="PF20241">
    <property type="entry name" value="DUF6598"/>
    <property type="match status" value="1"/>
</dbReference>
<proteinExistence type="predicted"/>
<dbReference type="Proteomes" id="UP001341281">
    <property type="component" value="Chromosome 02"/>
</dbReference>
<evidence type="ECO:0000256" key="1">
    <source>
        <dbReference type="SAM" id="Coils"/>
    </source>
</evidence>
<sequence length="392" mass="43525">MAAAGEADADCAAGLAPCFLDCEPDAAVVDLEPDHSEWADLEPFFFDEAAALADHKRRVQREQEEAHKKQLLEARRAAERAALDRIYDYDPKLGRPYYTRIEFVDLATFDLDEESPLGPMRETEASIDVQGTVCREEDGKEEFVPCSSANVFSVKIISSDVGFPIDVYGSVIARDILDLKYVYLFRCDRDHSQLILTKDESLILTGPKRGLALAYQIYFEFDLKIKGDTRQRDKPLSKGYITLYGVSLICQDEMAVETDIIDSRLSDVAITYAVVKRAATFAAEVVQGSFYGEIAARTTSIRDSIVLYDSKQVTEAMDGNASGRGVIQLMRRVVAVGLKEKLIVTVAARTGDGKTKSMTIRFTPGASGGDEKEISCGFMKMRLNVTWSIIKR</sequence>
<name>A0AAQ3WF93_PASNO</name>
<dbReference type="PANTHER" id="PTHR33065:SF206">
    <property type="entry name" value="OS12G0619700 PROTEIN"/>
    <property type="match status" value="1"/>
</dbReference>
<reference evidence="3 4" key="1">
    <citation type="submission" date="2024-02" db="EMBL/GenBank/DDBJ databases">
        <title>High-quality chromosome-scale genome assembly of Pensacola bahiagrass (Paspalum notatum Flugge var. saurae).</title>
        <authorList>
            <person name="Vega J.M."/>
            <person name="Podio M."/>
            <person name="Orjuela J."/>
            <person name="Siena L.A."/>
            <person name="Pessino S.C."/>
            <person name="Combes M.C."/>
            <person name="Mariac C."/>
            <person name="Albertini E."/>
            <person name="Pupilli F."/>
            <person name="Ortiz J.P.A."/>
            <person name="Leblanc O."/>
        </authorList>
    </citation>
    <scope>NUCLEOTIDE SEQUENCE [LARGE SCALE GENOMIC DNA]</scope>
    <source>
        <strain evidence="3">R1</strain>
        <tissue evidence="3">Leaf</tissue>
    </source>
</reference>
<gene>
    <name evidence="3" type="ORF">U9M48_009571</name>
</gene>
<protein>
    <recommendedName>
        <fullName evidence="2">DUF6598 domain-containing protein</fullName>
    </recommendedName>
</protein>
<dbReference type="InterPro" id="IPR046533">
    <property type="entry name" value="DUF6598"/>
</dbReference>
<feature type="non-terminal residue" evidence="3">
    <location>
        <position position="392"/>
    </location>
</feature>
<evidence type="ECO:0000313" key="4">
    <source>
        <dbReference type="Proteomes" id="UP001341281"/>
    </source>
</evidence>
<accession>A0AAQ3WF93</accession>
<dbReference type="AlphaFoldDB" id="A0AAQ3WF93"/>